<dbReference type="Gene3D" id="3.30.450.60">
    <property type="match status" value="1"/>
</dbReference>
<dbReference type="SUPFAM" id="SSF49447">
    <property type="entry name" value="Second domain of Mu2 adaptin subunit (ap50) of ap2 adaptor"/>
    <property type="match status" value="1"/>
</dbReference>
<dbReference type="GO" id="GO:0015031">
    <property type="term" value="P:protein transport"/>
    <property type="evidence" value="ECO:0007669"/>
    <property type="project" value="UniProtKB-KW"/>
</dbReference>
<comment type="subunit">
    <text evidence="3 11">Oligomeric complex that consists of at least the alpha, beta, beta', gamma, delta, epsilon and zeta subunits.</text>
</comment>
<evidence type="ECO:0000256" key="1">
    <source>
        <dbReference type="ARBA" id="ARBA00004255"/>
    </source>
</evidence>
<evidence type="ECO:0000259" key="13">
    <source>
        <dbReference type="PROSITE" id="PS51072"/>
    </source>
</evidence>
<dbReference type="OrthoDB" id="10266042at2759"/>
<keyword evidence="10" id="KW-0968">Cytoplasmic vesicle</keyword>
<keyword evidence="7 11" id="KW-0653">Protein transport</keyword>
<evidence type="ECO:0000256" key="5">
    <source>
        <dbReference type="ARBA" id="ARBA00022490"/>
    </source>
</evidence>
<feature type="region of interest" description="Disordered" evidence="12">
    <location>
        <begin position="240"/>
        <end position="283"/>
    </location>
</feature>
<keyword evidence="4 11" id="KW-0813">Transport</keyword>
<dbReference type="GO" id="GO:0006890">
    <property type="term" value="P:retrograde vesicle-mediated transport, Golgi to endoplasmic reticulum"/>
    <property type="evidence" value="ECO:0007669"/>
    <property type="project" value="UniProtKB-UniRule"/>
</dbReference>
<feature type="compositionally biased region" description="Gly residues" evidence="12">
    <location>
        <begin position="181"/>
        <end position="196"/>
    </location>
</feature>
<dbReference type="PROSITE" id="PS51072">
    <property type="entry name" value="MHD"/>
    <property type="match status" value="1"/>
</dbReference>
<evidence type="ECO:0000313" key="14">
    <source>
        <dbReference type="EMBL" id="CCK70049.1"/>
    </source>
</evidence>
<dbReference type="InterPro" id="IPR011012">
    <property type="entry name" value="Longin-like_dom_sf"/>
</dbReference>
<evidence type="ECO:0000313" key="15">
    <source>
        <dbReference type="Proteomes" id="UP000006310"/>
    </source>
</evidence>
<dbReference type="InterPro" id="IPR022775">
    <property type="entry name" value="AP_mu_sigma_su"/>
</dbReference>
<keyword evidence="5 11" id="KW-0963">Cytoplasm</keyword>
<reference evidence="14 15" key="1">
    <citation type="journal article" date="2011" name="Proc. Natl. Acad. Sci. U.S.A.">
        <title>Evolutionary erosion of yeast sex chromosomes by mating-type switching accidents.</title>
        <authorList>
            <person name="Gordon J.L."/>
            <person name="Armisen D."/>
            <person name="Proux-Wera E."/>
            <person name="Oheigeartaigh S.S."/>
            <person name="Byrne K.P."/>
            <person name="Wolfe K.H."/>
        </authorList>
    </citation>
    <scope>NUCLEOTIDE SEQUENCE [LARGE SCALE GENOMIC DNA]</scope>
    <source>
        <strain evidence="15">ATCC MYA-139 / BCRC 22969 / CBS 8797 / CCRC 22969 / KCTC 17520 / NBRC 10181 / NCYC 3082</strain>
    </source>
</reference>
<dbReference type="FunFam" id="3.30.450.60:FF:000003">
    <property type="entry name" value="Coatomer subunit delta"/>
    <property type="match status" value="1"/>
</dbReference>
<dbReference type="InterPro" id="IPR036168">
    <property type="entry name" value="AP2_Mu_C_sf"/>
</dbReference>
<evidence type="ECO:0000256" key="7">
    <source>
        <dbReference type="ARBA" id="ARBA00022927"/>
    </source>
</evidence>
<dbReference type="GO" id="GO:0006888">
    <property type="term" value="P:endoplasmic reticulum to Golgi vesicle-mediated transport"/>
    <property type="evidence" value="ECO:0007669"/>
    <property type="project" value="EnsemblFungi"/>
</dbReference>
<dbReference type="KEGG" id="kng:KNAG_0D03000"/>
<evidence type="ECO:0000256" key="2">
    <source>
        <dbReference type="ARBA" id="ARBA00010516"/>
    </source>
</evidence>
<keyword evidence="9 11" id="KW-0472">Membrane</keyword>
<comment type="subcellular location">
    <subcellularLocation>
        <location evidence="11">Cytoplasm</location>
    </subcellularLocation>
    <subcellularLocation>
        <location evidence="1 11">Golgi apparatus membrane</location>
        <topology evidence="1 11">Peripheral membrane protein</topology>
        <orientation evidence="1 11">Cytoplasmic side</orientation>
    </subcellularLocation>
    <subcellularLocation>
        <location evidence="11">Cytoplasmic vesicle</location>
        <location evidence="11">COPI-coated vesicle membrane</location>
        <topology evidence="11">Peripheral membrane protein</topology>
        <orientation evidence="11">Cytoplasmic side</orientation>
    </subcellularLocation>
</comment>
<feature type="domain" description="MHD" evidence="13">
    <location>
        <begin position="300"/>
        <end position="563"/>
    </location>
</feature>
<dbReference type="Pfam" id="PF00928">
    <property type="entry name" value="Adap_comp_sub"/>
    <property type="match status" value="1"/>
</dbReference>
<keyword evidence="8 11" id="KW-0333">Golgi apparatus</keyword>
<dbReference type="Proteomes" id="UP000006310">
    <property type="component" value="Chromosome 4"/>
</dbReference>
<dbReference type="CDD" id="cd14830">
    <property type="entry name" value="Delta_COP_N"/>
    <property type="match status" value="1"/>
</dbReference>
<evidence type="ECO:0000256" key="11">
    <source>
        <dbReference type="RuleBase" id="RU366052"/>
    </source>
</evidence>
<gene>
    <name evidence="14" type="primary">KNAG0D03000</name>
    <name evidence="14" type="ordered locus">KNAG_0D03000</name>
</gene>
<dbReference type="GeneID" id="34525738"/>
<dbReference type="AlphaFoldDB" id="J7S5W7"/>
<comment type="similarity">
    <text evidence="2 11">Belongs to the adaptor complexes medium subunit family. Delta-COP subfamily.</text>
</comment>
<accession>J7S5W7</accession>
<name>J7S5W7_HUIN7</name>
<proteinExistence type="inferred from homology"/>
<dbReference type="eggNOG" id="KOG2635">
    <property type="taxonomic scope" value="Eukaryota"/>
</dbReference>
<keyword evidence="6 11" id="KW-0931">ER-Golgi transport</keyword>
<dbReference type="CDD" id="cd09254">
    <property type="entry name" value="AP_delta-COPI_MHD"/>
    <property type="match status" value="1"/>
</dbReference>
<dbReference type="OMA" id="VQFRTHP"/>
<dbReference type="PANTHER" id="PTHR10121">
    <property type="entry name" value="COATOMER SUBUNIT DELTA"/>
    <property type="match status" value="1"/>
</dbReference>
<dbReference type="GO" id="GO:0030126">
    <property type="term" value="C:COPI vesicle coat"/>
    <property type="evidence" value="ECO:0007669"/>
    <property type="project" value="UniProtKB-UniRule"/>
</dbReference>
<keyword evidence="15" id="KW-1185">Reference proteome</keyword>
<evidence type="ECO:0000256" key="10">
    <source>
        <dbReference type="ARBA" id="ARBA00023329"/>
    </source>
</evidence>
<dbReference type="HOGENOM" id="CLU_019988_3_0_1"/>
<sequence length="563" mass="62295">MVVLAASITTLGGKALLSRQFKDLSRDRVLELLSNFSNLALASSGTDHTYVEDEHVRFVYKPLDDYYIVLVTNRQSNIIRDLATLNLFAETVGVYVSGVPEDGVFDNAFEILSAFDEIVVMGHKEQLSQTQVNTYLAMESHEERIQEIIERNKELEATEERKRRAKEIARREQDRKSSAFGGPGGMDYPGAGGMGPGSRFNASSDPNVTNALNSYYSHASPAAQQSYLHQQAEAGPMVAAAPSMGNTSAPRSGMKLASTRRTPGGMDSQRISQQQQQQQQQERAVPAHIAALRAEPKPENNGILICIKETVRAQFTREGDIQSSELKGNLELRINNEQLAHSSIKLTPETPFQDRSYRFETHPNVDKQLFSQQGVIALRDQKKAFPHNDQSRGMLRWRKTANADDRSLAPLAVTTWVSPSDDVQGAFDVNIEFEINADAYQGTSLEDLYFCIPTFPPSGEITLRDESESQTSIVSIDDEQGIILKVDSIEQGTQGSINFVVEADSEDSLFPLSVSFKHTEMYNNAGKSLIGVAVDTVTEAQDAEAQLPFDVITSIRSDEYDVL</sequence>
<protein>
    <recommendedName>
        <fullName evidence="11">Coatomer subunit delta</fullName>
    </recommendedName>
</protein>
<feature type="region of interest" description="Disordered" evidence="12">
    <location>
        <begin position="157"/>
        <end position="206"/>
    </location>
</feature>
<evidence type="ECO:0000256" key="4">
    <source>
        <dbReference type="ARBA" id="ARBA00022448"/>
    </source>
</evidence>
<feature type="compositionally biased region" description="Basic and acidic residues" evidence="12">
    <location>
        <begin position="157"/>
        <end position="177"/>
    </location>
</feature>
<evidence type="ECO:0000256" key="6">
    <source>
        <dbReference type="ARBA" id="ARBA00022892"/>
    </source>
</evidence>
<dbReference type="RefSeq" id="XP_022464295.1">
    <property type="nucleotide sequence ID" value="XM_022607728.1"/>
</dbReference>
<dbReference type="Pfam" id="PF01217">
    <property type="entry name" value="Clat_adaptor_s"/>
    <property type="match status" value="1"/>
</dbReference>
<evidence type="ECO:0000256" key="3">
    <source>
        <dbReference type="ARBA" id="ARBA00011775"/>
    </source>
</evidence>
<evidence type="ECO:0000256" key="9">
    <source>
        <dbReference type="ARBA" id="ARBA00023136"/>
    </source>
</evidence>
<dbReference type="PANTHER" id="PTHR10121:SF0">
    <property type="entry name" value="COATOMER SUBUNIT DELTA"/>
    <property type="match status" value="1"/>
</dbReference>
<dbReference type="GO" id="GO:0000139">
    <property type="term" value="C:Golgi membrane"/>
    <property type="evidence" value="ECO:0007669"/>
    <property type="project" value="UniProtKB-SubCell"/>
</dbReference>
<dbReference type="EMBL" id="HE978317">
    <property type="protein sequence ID" value="CCK70049.1"/>
    <property type="molecule type" value="Genomic_DNA"/>
</dbReference>
<reference evidence="15" key="2">
    <citation type="submission" date="2012-08" db="EMBL/GenBank/DDBJ databases">
        <title>Genome sequence of Kazachstania naganishii.</title>
        <authorList>
            <person name="Gordon J.L."/>
            <person name="Armisen D."/>
            <person name="Proux-Wera E."/>
            <person name="OhEigeartaigh S.S."/>
            <person name="Byrne K.P."/>
            <person name="Wolfe K.H."/>
        </authorList>
    </citation>
    <scope>NUCLEOTIDE SEQUENCE [LARGE SCALE GENOMIC DNA]</scope>
    <source>
        <strain evidence="15">ATCC MYA-139 / BCRC 22969 / CBS 8797 / CCRC 22969 / KCTC 17520 / NBRC 10181 / NCYC 3082</strain>
    </source>
</reference>
<dbReference type="InterPro" id="IPR027059">
    <property type="entry name" value="Coatomer_dsu"/>
</dbReference>
<dbReference type="GO" id="GO:0090167">
    <property type="term" value="P:Golgi distribution to daughter cells"/>
    <property type="evidence" value="ECO:0007669"/>
    <property type="project" value="EnsemblFungi"/>
</dbReference>
<comment type="function">
    <text evidence="11">The coatomer is a cytosolic protein complex that binds to dilysine motifs and reversibly associates with Golgi non-clathrin-coated vesicles, which further mediate biosynthetic protein transport from the ER, via the Golgi up to the trans Golgi network.</text>
</comment>
<dbReference type="STRING" id="1071383.J7S5W7"/>
<organism evidence="14 15">
    <name type="scientific">Huiozyma naganishii (strain ATCC MYA-139 / BCRC 22969 / CBS 8797 / KCTC 17520 / NBRC 10181 / NCYC 3082 / Yp74L-3)</name>
    <name type="common">Yeast</name>
    <name type="synonym">Kazachstania naganishii</name>
    <dbReference type="NCBI Taxonomy" id="1071383"/>
    <lineage>
        <taxon>Eukaryota</taxon>
        <taxon>Fungi</taxon>
        <taxon>Dikarya</taxon>
        <taxon>Ascomycota</taxon>
        <taxon>Saccharomycotina</taxon>
        <taxon>Saccharomycetes</taxon>
        <taxon>Saccharomycetales</taxon>
        <taxon>Saccharomycetaceae</taxon>
        <taxon>Huiozyma</taxon>
    </lineage>
</organism>
<evidence type="ECO:0000256" key="12">
    <source>
        <dbReference type="SAM" id="MobiDB-lite"/>
    </source>
</evidence>
<evidence type="ECO:0000256" key="8">
    <source>
        <dbReference type="ARBA" id="ARBA00023034"/>
    </source>
</evidence>
<dbReference type="InterPro" id="IPR028565">
    <property type="entry name" value="MHD"/>
</dbReference>
<dbReference type="SUPFAM" id="SSF64356">
    <property type="entry name" value="SNARE-like"/>
    <property type="match status" value="1"/>
</dbReference>